<protein>
    <submittedName>
        <fullName evidence="2">Uncharacterized protein</fullName>
    </submittedName>
</protein>
<evidence type="ECO:0000256" key="1">
    <source>
        <dbReference type="SAM" id="MobiDB-lite"/>
    </source>
</evidence>
<feature type="region of interest" description="Disordered" evidence="1">
    <location>
        <begin position="38"/>
        <end position="57"/>
    </location>
</feature>
<evidence type="ECO:0000313" key="2">
    <source>
        <dbReference type="EMBL" id="GBL89409.1"/>
    </source>
</evidence>
<gene>
    <name evidence="2" type="ORF">AVEN_225919_1</name>
</gene>
<comment type="caution">
    <text evidence="2">The sequence shown here is derived from an EMBL/GenBank/DDBJ whole genome shotgun (WGS) entry which is preliminary data.</text>
</comment>
<dbReference type="EMBL" id="BGPR01000064">
    <property type="protein sequence ID" value="GBL89409.1"/>
    <property type="molecule type" value="Genomic_DNA"/>
</dbReference>
<dbReference type="AlphaFoldDB" id="A0A4Y2BD45"/>
<proteinExistence type="predicted"/>
<sequence length="129" mass="14658">MAIGIKKPQNTATSELLYQRYGQFASLLKTRMTGGTGRILRKPSFSPSASERATLTKKARAAGVKAITFNERGWKRQSDMQTFRTAIVFCLKGRMGRSRIDRVNRVNRTLKNFCSRASHCLTQEKQTRK</sequence>
<keyword evidence="3" id="KW-1185">Reference proteome</keyword>
<reference evidence="2 3" key="1">
    <citation type="journal article" date="2019" name="Sci. Rep.">
        <title>Orb-weaving spider Araneus ventricosus genome elucidates the spidroin gene catalogue.</title>
        <authorList>
            <person name="Kono N."/>
            <person name="Nakamura H."/>
            <person name="Ohtoshi R."/>
            <person name="Moran D.A.P."/>
            <person name="Shinohara A."/>
            <person name="Yoshida Y."/>
            <person name="Fujiwara M."/>
            <person name="Mori M."/>
            <person name="Tomita M."/>
            <person name="Arakawa K."/>
        </authorList>
    </citation>
    <scope>NUCLEOTIDE SEQUENCE [LARGE SCALE GENOMIC DNA]</scope>
</reference>
<evidence type="ECO:0000313" key="3">
    <source>
        <dbReference type="Proteomes" id="UP000499080"/>
    </source>
</evidence>
<organism evidence="2 3">
    <name type="scientific">Araneus ventricosus</name>
    <name type="common">Orbweaver spider</name>
    <name type="synonym">Epeira ventricosa</name>
    <dbReference type="NCBI Taxonomy" id="182803"/>
    <lineage>
        <taxon>Eukaryota</taxon>
        <taxon>Metazoa</taxon>
        <taxon>Ecdysozoa</taxon>
        <taxon>Arthropoda</taxon>
        <taxon>Chelicerata</taxon>
        <taxon>Arachnida</taxon>
        <taxon>Araneae</taxon>
        <taxon>Araneomorphae</taxon>
        <taxon>Entelegynae</taxon>
        <taxon>Araneoidea</taxon>
        <taxon>Araneidae</taxon>
        <taxon>Araneus</taxon>
    </lineage>
</organism>
<name>A0A4Y2BD45_ARAVE</name>
<dbReference type="Proteomes" id="UP000499080">
    <property type="component" value="Unassembled WGS sequence"/>
</dbReference>
<accession>A0A4Y2BD45</accession>